<evidence type="ECO:0000256" key="1">
    <source>
        <dbReference type="ARBA" id="ARBA00022722"/>
    </source>
</evidence>
<comment type="caution">
    <text evidence="7">The sequence shown here is derived from an EMBL/GenBank/DDBJ whole genome shotgun (WGS) entry which is preliminary data.</text>
</comment>
<dbReference type="GO" id="GO:0004519">
    <property type="term" value="F:endonuclease activity"/>
    <property type="evidence" value="ECO:0007669"/>
    <property type="project" value="UniProtKB-KW"/>
</dbReference>
<organism evidence="7 8">
    <name type="scientific">Dactylosporangium cerinum</name>
    <dbReference type="NCBI Taxonomy" id="1434730"/>
    <lineage>
        <taxon>Bacteria</taxon>
        <taxon>Bacillati</taxon>
        <taxon>Actinomycetota</taxon>
        <taxon>Actinomycetes</taxon>
        <taxon>Micromonosporales</taxon>
        <taxon>Micromonosporaceae</taxon>
        <taxon>Dactylosporangium</taxon>
    </lineage>
</organism>
<evidence type="ECO:0000313" key="8">
    <source>
        <dbReference type="Proteomes" id="UP001595912"/>
    </source>
</evidence>
<dbReference type="EMBL" id="JBHSIU010000028">
    <property type="protein sequence ID" value="MFC5000842.1"/>
    <property type="molecule type" value="Genomic_DNA"/>
</dbReference>
<evidence type="ECO:0000256" key="4">
    <source>
        <dbReference type="ARBA" id="ARBA00022801"/>
    </source>
</evidence>
<keyword evidence="4" id="KW-0378">Hydrolase</keyword>
<evidence type="ECO:0000256" key="6">
    <source>
        <dbReference type="ARBA" id="ARBA00029466"/>
    </source>
</evidence>
<name>A0ABV9W0R5_9ACTN</name>
<protein>
    <submittedName>
        <fullName evidence="7">Very short patch repair endonuclease</fullName>
    </submittedName>
</protein>
<dbReference type="Proteomes" id="UP001595912">
    <property type="component" value="Unassembled WGS sequence"/>
</dbReference>
<dbReference type="Gene3D" id="3.40.960.10">
    <property type="entry name" value="VSR Endonuclease"/>
    <property type="match status" value="1"/>
</dbReference>
<dbReference type="CDD" id="cd00221">
    <property type="entry name" value="Vsr"/>
    <property type="match status" value="1"/>
</dbReference>
<dbReference type="InterPro" id="IPR004603">
    <property type="entry name" value="DNA_mismatch_endonuc_vsr"/>
</dbReference>
<keyword evidence="5" id="KW-0234">DNA repair</keyword>
<evidence type="ECO:0000256" key="2">
    <source>
        <dbReference type="ARBA" id="ARBA00022759"/>
    </source>
</evidence>
<proteinExistence type="inferred from homology"/>
<dbReference type="NCBIfam" id="TIGR00632">
    <property type="entry name" value="vsr"/>
    <property type="match status" value="1"/>
</dbReference>
<accession>A0ABV9W0R5</accession>
<comment type="similarity">
    <text evidence="6">Belongs to the Vsr family.</text>
</comment>
<keyword evidence="8" id="KW-1185">Reference proteome</keyword>
<dbReference type="RefSeq" id="WP_380117374.1">
    <property type="nucleotide sequence ID" value="NZ_JBHSIU010000028.1"/>
</dbReference>
<dbReference type="Pfam" id="PF03852">
    <property type="entry name" value="Vsr"/>
    <property type="match status" value="1"/>
</dbReference>
<gene>
    <name evidence="7" type="ORF">ACFPIJ_23760</name>
</gene>
<evidence type="ECO:0000256" key="3">
    <source>
        <dbReference type="ARBA" id="ARBA00022763"/>
    </source>
</evidence>
<keyword evidence="3" id="KW-0227">DNA damage</keyword>
<keyword evidence="2 7" id="KW-0255">Endonuclease</keyword>
<reference evidence="8" key="1">
    <citation type="journal article" date="2019" name="Int. J. Syst. Evol. Microbiol.">
        <title>The Global Catalogue of Microorganisms (GCM) 10K type strain sequencing project: providing services to taxonomists for standard genome sequencing and annotation.</title>
        <authorList>
            <consortium name="The Broad Institute Genomics Platform"/>
            <consortium name="The Broad Institute Genome Sequencing Center for Infectious Disease"/>
            <person name="Wu L."/>
            <person name="Ma J."/>
        </authorList>
    </citation>
    <scope>NUCLEOTIDE SEQUENCE [LARGE SCALE GENOMIC DNA]</scope>
    <source>
        <strain evidence="8">CGMCC 4.7152</strain>
    </source>
</reference>
<evidence type="ECO:0000313" key="7">
    <source>
        <dbReference type="EMBL" id="MFC5000842.1"/>
    </source>
</evidence>
<dbReference type="SUPFAM" id="SSF52980">
    <property type="entry name" value="Restriction endonuclease-like"/>
    <property type="match status" value="1"/>
</dbReference>
<dbReference type="InterPro" id="IPR011335">
    <property type="entry name" value="Restrct_endonuc-II-like"/>
</dbReference>
<keyword evidence="1" id="KW-0540">Nuclease</keyword>
<evidence type="ECO:0000256" key="5">
    <source>
        <dbReference type="ARBA" id="ARBA00023204"/>
    </source>
</evidence>
<sequence length="131" mass="15108">MSRQRRRDTAPELAIRRVLHARGMRYRVDAVLPGTRRRGDIVFPRRRLAVFVDGCFWHRCPQHGTTPKRNTEWWTAKLQANVNRDRDTDARLASLGWTVLRVWEHESPVAAADRVAAAVVGGRSTQRADNR</sequence>